<dbReference type="Proteomes" id="UP000557717">
    <property type="component" value="Unassembled WGS sequence"/>
</dbReference>
<comment type="caution">
    <text evidence="3">The sequence shown here is derived from an EMBL/GenBank/DDBJ whole genome shotgun (WGS) entry which is preliminary data.</text>
</comment>
<dbReference type="RefSeq" id="WP_184018950.1">
    <property type="nucleotide sequence ID" value="NZ_JACHFD010000011.1"/>
</dbReference>
<feature type="region of interest" description="Disordered" evidence="1">
    <location>
        <begin position="80"/>
        <end position="113"/>
    </location>
</feature>
<accession>A0A840V3Q5</accession>
<organism evidence="3 4">
    <name type="scientific">Haloferula luteola</name>
    <dbReference type="NCBI Taxonomy" id="595692"/>
    <lineage>
        <taxon>Bacteria</taxon>
        <taxon>Pseudomonadati</taxon>
        <taxon>Verrucomicrobiota</taxon>
        <taxon>Verrucomicrobiia</taxon>
        <taxon>Verrucomicrobiales</taxon>
        <taxon>Verrucomicrobiaceae</taxon>
        <taxon>Haloferula</taxon>
    </lineage>
</organism>
<reference evidence="3 4" key="1">
    <citation type="submission" date="2020-08" db="EMBL/GenBank/DDBJ databases">
        <title>Genomic Encyclopedia of Type Strains, Phase IV (KMG-IV): sequencing the most valuable type-strain genomes for metagenomic binning, comparative biology and taxonomic classification.</title>
        <authorList>
            <person name="Goeker M."/>
        </authorList>
    </citation>
    <scope>NUCLEOTIDE SEQUENCE [LARGE SCALE GENOMIC DNA]</scope>
    <source>
        <strain evidence="3 4">YC6886</strain>
    </source>
</reference>
<dbReference type="AlphaFoldDB" id="A0A840V3Q5"/>
<feature type="chain" id="PRO_5032798486" evidence="2">
    <location>
        <begin position="29"/>
        <end position="162"/>
    </location>
</feature>
<protein>
    <submittedName>
        <fullName evidence="3">Uncharacterized protein</fullName>
    </submittedName>
</protein>
<dbReference type="InterPro" id="IPR045398">
    <property type="entry name" value="DUF6515"/>
</dbReference>
<feature type="compositionally biased region" description="Basic and acidic residues" evidence="1">
    <location>
        <begin position="88"/>
        <end position="113"/>
    </location>
</feature>
<keyword evidence="4" id="KW-1185">Reference proteome</keyword>
<evidence type="ECO:0000256" key="1">
    <source>
        <dbReference type="SAM" id="MobiDB-lite"/>
    </source>
</evidence>
<sequence>MKLQNLVISAAALTAALSLSSCVDPYYAGPASVTTYQPGYVVNTLPSGYSTVSVSGTTYYRHNDVYYRPRGNRYVVVERPGGQYIGPHGDRDRDGRPNWRDQRDNRYDRRDGRYDRDSHAHFVQTLPSGYRVVTHRGTRYYVAGNTYYQPQNNGYVIVANPF</sequence>
<feature type="signal peptide" evidence="2">
    <location>
        <begin position="1"/>
        <end position="28"/>
    </location>
</feature>
<evidence type="ECO:0000313" key="4">
    <source>
        <dbReference type="Proteomes" id="UP000557717"/>
    </source>
</evidence>
<gene>
    <name evidence="3" type="ORF">HNR46_002396</name>
</gene>
<dbReference type="Pfam" id="PF20125">
    <property type="entry name" value="DUF6515"/>
    <property type="match status" value="1"/>
</dbReference>
<evidence type="ECO:0000313" key="3">
    <source>
        <dbReference type="EMBL" id="MBB5352153.1"/>
    </source>
</evidence>
<proteinExistence type="predicted"/>
<evidence type="ECO:0000256" key="2">
    <source>
        <dbReference type="SAM" id="SignalP"/>
    </source>
</evidence>
<dbReference type="EMBL" id="JACHFD010000011">
    <property type="protein sequence ID" value="MBB5352153.1"/>
    <property type="molecule type" value="Genomic_DNA"/>
</dbReference>
<name>A0A840V3Q5_9BACT</name>
<dbReference type="PROSITE" id="PS51257">
    <property type="entry name" value="PROKAR_LIPOPROTEIN"/>
    <property type="match status" value="1"/>
</dbReference>
<keyword evidence="2" id="KW-0732">Signal</keyword>